<keyword evidence="2" id="KW-0663">Pyridoxal phosphate</keyword>
<proteinExistence type="inferred from homology"/>
<dbReference type="InterPro" id="IPR015422">
    <property type="entry name" value="PyrdxlP-dep_Trfase_small"/>
</dbReference>
<dbReference type="RefSeq" id="WP_165960830.1">
    <property type="nucleotide sequence ID" value="NZ_SLWS01000009.1"/>
</dbReference>
<gene>
    <name evidence="6" type="ORF">EV192_109293</name>
</gene>
<organism evidence="6 7">
    <name type="scientific">Actinocrispum wychmicini</name>
    <dbReference type="NCBI Taxonomy" id="1213861"/>
    <lineage>
        <taxon>Bacteria</taxon>
        <taxon>Bacillati</taxon>
        <taxon>Actinomycetota</taxon>
        <taxon>Actinomycetes</taxon>
        <taxon>Pseudonocardiales</taxon>
        <taxon>Pseudonocardiaceae</taxon>
        <taxon>Actinocrispum</taxon>
    </lineage>
</organism>
<dbReference type="GO" id="GO:0016829">
    <property type="term" value="F:lyase activity"/>
    <property type="evidence" value="ECO:0007669"/>
    <property type="project" value="UniProtKB-KW"/>
</dbReference>
<evidence type="ECO:0000256" key="3">
    <source>
        <dbReference type="RuleBase" id="RU004075"/>
    </source>
</evidence>
<dbReference type="Gene3D" id="3.40.640.10">
    <property type="entry name" value="Type I PLP-dependent aspartate aminotransferase-like (Major domain)"/>
    <property type="match status" value="1"/>
</dbReference>
<dbReference type="InterPro" id="IPR000192">
    <property type="entry name" value="Aminotrans_V_dom"/>
</dbReference>
<reference evidence="6 7" key="1">
    <citation type="submission" date="2019-03" db="EMBL/GenBank/DDBJ databases">
        <title>Genomic Encyclopedia of Type Strains, Phase IV (KMG-IV): sequencing the most valuable type-strain genomes for metagenomic binning, comparative biology and taxonomic classification.</title>
        <authorList>
            <person name="Goeker M."/>
        </authorList>
    </citation>
    <scope>NUCLEOTIDE SEQUENCE [LARGE SCALE GENOMIC DNA]</scope>
    <source>
        <strain evidence="6 7">DSM 45934</strain>
    </source>
</reference>
<evidence type="ECO:0000256" key="2">
    <source>
        <dbReference type="ARBA" id="ARBA00022898"/>
    </source>
</evidence>
<dbReference type="SUPFAM" id="SSF53383">
    <property type="entry name" value="PLP-dependent transferases"/>
    <property type="match status" value="1"/>
</dbReference>
<dbReference type="Proteomes" id="UP000295680">
    <property type="component" value="Unassembled WGS sequence"/>
</dbReference>
<dbReference type="InterPro" id="IPR015424">
    <property type="entry name" value="PyrdxlP-dep_Trfase"/>
</dbReference>
<keyword evidence="7" id="KW-1185">Reference proteome</keyword>
<sequence length="371" mass="40008">MTIHAYLDYAGLGRLREPAVRAMREALTDVLPHGSAEIGRIFPARREARFAVADLLGCAPEEIAFVPNTSTGIHLVADGMDWRPGDEVVVFERDFPANVHPWRALRDQGVRLAWVPMRAGGYLLDDVEAAIRPATRLVAVSHVNFATGFRIDLDAVCALAHQQGALVCVDAIQSLGTLPLSMARAPVDFLAAGAHKWLNGPVGTGVFFCRASRLPLLRLPAGWFGYAGANDMLAKGAGHFSYDLPLVPTAAQAEGGMYNVLGMVGLAAALRELNQVGVETVAARIRRLTQRLHDELTGLGCAISAGNDDGSWSGIVSFTHPDLDSVRTVEELVATGFHVSQPDGKIRIAPHYWTSDAELTAFLHAVRKRII</sequence>
<keyword evidence="6" id="KW-0456">Lyase</keyword>
<dbReference type="Pfam" id="PF00266">
    <property type="entry name" value="Aminotran_5"/>
    <property type="match status" value="1"/>
</dbReference>
<comment type="cofactor">
    <cofactor evidence="1 4">
        <name>pyridoxal 5'-phosphate</name>
        <dbReference type="ChEBI" id="CHEBI:597326"/>
    </cofactor>
</comment>
<comment type="similarity">
    <text evidence="3">Belongs to the class-V pyridoxal-phosphate-dependent aminotransferase family.</text>
</comment>
<dbReference type="PANTHER" id="PTHR43586">
    <property type="entry name" value="CYSTEINE DESULFURASE"/>
    <property type="match status" value="1"/>
</dbReference>
<dbReference type="PROSITE" id="PS00595">
    <property type="entry name" value="AA_TRANSFER_CLASS_5"/>
    <property type="match status" value="1"/>
</dbReference>
<dbReference type="InterPro" id="IPR015421">
    <property type="entry name" value="PyrdxlP-dep_Trfase_major"/>
</dbReference>
<dbReference type="AlphaFoldDB" id="A0A4R2J959"/>
<dbReference type="Gene3D" id="3.90.1150.10">
    <property type="entry name" value="Aspartate Aminotransferase, domain 1"/>
    <property type="match status" value="1"/>
</dbReference>
<protein>
    <submittedName>
        <fullName evidence="6">Selenocysteine lyase/cysteine desulfurase</fullName>
    </submittedName>
</protein>
<dbReference type="EMBL" id="SLWS01000009">
    <property type="protein sequence ID" value="TCO54312.1"/>
    <property type="molecule type" value="Genomic_DNA"/>
</dbReference>
<evidence type="ECO:0000313" key="6">
    <source>
        <dbReference type="EMBL" id="TCO54312.1"/>
    </source>
</evidence>
<evidence type="ECO:0000256" key="4">
    <source>
        <dbReference type="RuleBase" id="RU004504"/>
    </source>
</evidence>
<evidence type="ECO:0000256" key="1">
    <source>
        <dbReference type="ARBA" id="ARBA00001933"/>
    </source>
</evidence>
<feature type="domain" description="Aminotransferase class V" evidence="5">
    <location>
        <begin position="6"/>
        <end position="341"/>
    </location>
</feature>
<name>A0A4R2J959_9PSEU</name>
<evidence type="ECO:0000259" key="5">
    <source>
        <dbReference type="Pfam" id="PF00266"/>
    </source>
</evidence>
<accession>A0A4R2J959</accession>
<comment type="caution">
    <text evidence="6">The sequence shown here is derived from an EMBL/GenBank/DDBJ whole genome shotgun (WGS) entry which is preliminary data.</text>
</comment>
<dbReference type="PANTHER" id="PTHR43586:SF15">
    <property type="entry name" value="BLR3095 PROTEIN"/>
    <property type="match status" value="1"/>
</dbReference>
<dbReference type="InterPro" id="IPR020578">
    <property type="entry name" value="Aminotrans_V_PyrdxlP_BS"/>
</dbReference>
<evidence type="ECO:0000313" key="7">
    <source>
        <dbReference type="Proteomes" id="UP000295680"/>
    </source>
</evidence>